<sequence>MRFGAKSMEEHGRKWFNTQKVPRVQPHLSEEILYESKHLIWREHKYQGEGTSEHFTARSFNAFLGTPLVEPEMYFMILKKPPYRDIHHTFCGEDSAARWARGENGTQLTLSFSYLTKEARV</sequence>
<gene>
    <name evidence="1" type="ORF">HAX54_027358</name>
</gene>
<comment type="caution">
    <text evidence="1">The sequence shown here is derived from an EMBL/GenBank/DDBJ whole genome shotgun (WGS) entry which is preliminary data.</text>
</comment>
<reference evidence="1 2" key="1">
    <citation type="journal article" date="2021" name="BMC Genomics">
        <title>Datura genome reveals duplications of psychoactive alkaloid biosynthetic genes and high mutation rate following tissue culture.</title>
        <authorList>
            <person name="Rajewski A."/>
            <person name="Carter-House D."/>
            <person name="Stajich J."/>
            <person name="Litt A."/>
        </authorList>
    </citation>
    <scope>NUCLEOTIDE SEQUENCE [LARGE SCALE GENOMIC DNA]</scope>
    <source>
        <strain evidence="1">AR-01</strain>
    </source>
</reference>
<evidence type="ECO:0000313" key="2">
    <source>
        <dbReference type="Proteomes" id="UP000823775"/>
    </source>
</evidence>
<keyword evidence="2" id="KW-1185">Reference proteome</keyword>
<dbReference type="Proteomes" id="UP000823775">
    <property type="component" value="Unassembled WGS sequence"/>
</dbReference>
<protein>
    <submittedName>
        <fullName evidence="1">Uncharacterized protein</fullName>
    </submittedName>
</protein>
<accession>A0ABS8V2N8</accession>
<proteinExistence type="predicted"/>
<organism evidence="1 2">
    <name type="scientific">Datura stramonium</name>
    <name type="common">Jimsonweed</name>
    <name type="synonym">Common thornapple</name>
    <dbReference type="NCBI Taxonomy" id="4076"/>
    <lineage>
        <taxon>Eukaryota</taxon>
        <taxon>Viridiplantae</taxon>
        <taxon>Streptophyta</taxon>
        <taxon>Embryophyta</taxon>
        <taxon>Tracheophyta</taxon>
        <taxon>Spermatophyta</taxon>
        <taxon>Magnoliopsida</taxon>
        <taxon>eudicotyledons</taxon>
        <taxon>Gunneridae</taxon>
        <taxon>Pentapetalae</taxon>
        <taxon>asterids</taxon>
        <taxon>lamiids</taxon>
        <taxon>Solanales</taxon>
        <taxon>Solanaceae</taxon>
        <taxon>Solanoideae</taxon>
        <taxon>Datureae</taxon>
        <taxon>Datura</taxon>
    </lineage>
</organism>
<name>A0ABS8V2N8_DATST</name>
<evidence type="ECO:0000313" key="1">
    <source>
        <dbReference type="EMBL" id="MCD9641267.1"/>
    </source>
</evidence>
<dbReference type="EMBL" id="JACEIK010003314">
    <property type="protein sequence ID" value="MCD9641267.1"/>
    <property type="molecule type" value="Genomic_DNA"/>
</dbReference>